<feature type="domain" description="N-acetyltransferase" evidence="1">
    <location>
        <begin position="12"/>
        <end position="143"/>
    </location>
</feature>
<evidence type="ECO:0000259" key="1">
    <source>
        <dbReference type="PROSITE" id="PS51186"/>
    </source>
</evidence>
<dbReference type="PANTHER" id="PTHR43233:SF1">
    <property type="entry name" value="FAMILY N-ACETYLTRANSFERASE, PUTATIVE (AFU_ORTHOLOGUE AFUA_6G03350)-RELATED"/>
    <property type="match status" value="1"/>
</dbReference>
<dbReference type="RefSeq" id="WP_073205252.1">
    <property type="nucleotide sequence ID" value="NZ_FRCL01000002.1"/>
</dbReference>
<organism evidence="2 3">
    <name type="scientific">Flavobacterium xinjiangense</name>
    <dbReference type="NCBI Taxonomy" id="178356"/>
    <lineage>
        <taxon>Bacteria</taxon>
        <taxon>Pseudomonadati</taxon>
        <taxon>Bacteroidota</taxon>
        <taxon>Flavobacteriia</taxon>
        <taxon>Flavobacteriales</taxon>
        <taxon>Flavobacteriaceae</taxon>
        <taxon>Flavobacterium</taxon>
    </lineage>
</organism>
<evidence type="ECO:0000313" key="3">
    <source>
        <dbReference type="Proteomes" id="UP000184092"/>
    </source>
</evidence>
<dbReference type="SUPFAM" id="SSF55729">
    <property type="entry name" value="Acyl-CoA N-acyltransferases (Nat)"/>
    <property type="match status" value="1"/>
</dbReference>
<dbReference type="AlphaFoldDB" id="A0A1M7FJJ7"/>
<proteinExistence type="predicted"/>
<dbReference type="GO" id="GO:0016747">
    <property type="term" value="F:acyltransferase activity, transferring groups other than amino-acyl groups"/>
    <property type="evidence" value="ECO:0007669"/>
    <property type="project" value="InterPro"/>
</dbReference>
<dbReference type="STRING" id="178356.SAMN05216269_102167"/>
<dbReference type="CDD" id="cd04301">
    <property type="entry name" value="NAT_SF"/>
    <property type="match status" value="1"/>
</dbReference>
<gene>
    <name evidence="2" type="ORF">SAMN05216269_102167</name>
</gene>
<keyword evidence="3" id="KW-1185">Reference proteome</keyword>
<dbReference type="OrthoDB" id="3216107at2"/>
<name>A0A1M7FJJ7_9FLAO</name>
<dbReference type="PROSITE" id="PS51186">
    <property type="entry name" value="GNAT"/>
    <property type="match status" value="1"/>
</dbReference>
<sequence>MICSASSPYGLVSVSTDKNKLNVPFIQQFLKDIYWAAGRTIEEVQTTIDHSFCFGIYLNDTQIGFARVITDYVVFAYLMDVFITEKHRGKGYSSVLIRSMMTEPKLKDIKIWRLATSDAHFLYEKFGFKALENPEKMMEKKVI</sequence>
<accession>A0A1M7FJJ7</accession>
<protein>
    <submittedName>
        <fullName evidence="2">Acetyltransferase (GNAT) domain-containing protein</fullName>
    </submittedName>
</protein>
<dbReference type="InterPro" id="IPR053144">
    <property type="entry name" value="Acetyltransferase_Butenolide"/>
</dbReference>
<dbReference type="Proteomes" id="UP000184092">
    <property type="component" value="Unassembled WGS sequence"/>
</dbReference>
<dbReference type="InterPro" id="IPR000182">
    <property type="entry name" value="GNAT_dom"/>
</dbReference>
<dbReference type="EMBL" id="FRCL01000002">
    <property type="protein sequence ID" value="SHM03869.1"/>
    <property type="molecule type" value="Genomic_DNA"/>
</dbReference>
<dbReference type="InterPro" id="IPR016181">
    <property type="entry name" value="Acyl_CoA_acyltransferase"/>
</dbReference>
<keyword evidence="2" id="KW-0808">Transferase</keyword>
<dbReference type="Pfam" id="PF13508">
    <property type="entry name" value="Acetyltransf_7"/>
    <property type="match status" value="1"/>
</dbReference>
<reference evidence="3" key="1">
    <citation type="submission" date="2016-11" db="EMBL/GenBank/DDBJ databases">
        <authorList>
            <person name="Varghese N."/>
            <person name="Submissions S."/>
        </authorList>
    </citation>
    <scope>NUCLEOTIDE SEQUENCE [LARGE SCALE GENOMIC DNA]</scope>
    <source>
        <strain evidence="3">CGMCC 1.2749</strain>
    </source>
</reference>
<dbReference type="Gene3D" id="3.40.630.30">
    <property type="match status" value="1"/>
</dbReference>
<evidence type="ECO:0000313" key="2">
    <source>
        <dbReference type="EMBL" id="SHM03869.1"/>
    </source>
</evidence>
<dbReference type="PANTHER" id="PTHR43233">
    <property type="entry name" value="FAMILY N-ACETYLTRANSFERASE, PUTATIVE (AFU_ORTHOLOGUE AFUA_6G03350)-RELATED"/>
    <property type="match status" value="1"/>
</dbReference>